<dbReference type="FunFam" id="3.90.70.30:FF:000001">
    <property type="entry name" value="Glutathione gamma-glutamylcysteinyltransferase 1"/>
    <property type="match status" value="1"/>
</dbReference>
<sequence>MERKPLAPPGFSRTFYKRQLPSPPAIEFASARGKQVFGEALADGTVNNFFKLIEQFRTQDEPAYCGLASLAMTLNTLNIDPRRTWKGPWRWFHEEMLDCCHPLPKVREEGITLTQAACLARCNGARVELYPYGAVSLEEFRGMVAEVCSSAEEHIIVSYSRQEFRQTGDGHFSPIGGYSAREDLALILDTARFKYPPHWVPLPMLYK</sequence>
<proteinExistence type="predicted"/>
<evidence type="ECO:0000313" key="7">
    <source>
        <dbReference type="Proteomes" id="UP000008141"/>
    </source>
</evidence>
<dbReference type="PANTHER" id="PTHR33447:SF2">
    <property type="entry name" value="GLUTATHIONE GAMMA-GLUTAMYLCYSTEINYLTRANSFERASE"/>
    <property type="match status" value="1"/>
</dbReference>
<dbReference type="SUPFAM" id="SSF54001">
    <property type="entry name" value="Cysteine proteinases"/>
    <property type="match status" value="1"/>
</dbReference>
<dbReference type="STRING" id="554065.E1ZKX9"/>
<keyword evidence="2" id="KW-0104">Cadmium</keyword>
<dbReference type="GO" id="GO:0016756">
    <property type="term" value="F:glutathione gamma-glutamylcysteinyltransferase activity"/>
    <property type="evidence" value="ECO:0007669"/>
    <property type="project" value="UniProtKB-EC"/>
</dbReference>
<dbReference type="InterPro" id="IPR040409">
    <property type="entry name" value="PCS-like"/>
</dbReference>
<dbReference type="Pfam" id="PF05023">
    <property type="entry name" value="Phytochelatin"/>
    <property type="match status" value="1"/>
</dbReference>
<dbReference type="eggNOG" id="KOG0632">
    <property type="taxonomic scope" value="Eukaryota"/>
</dbReference>
<dbReference type="Proteomes" id="UP000008141">
    <property type="component" value="Unassembled WGS sequence"/>
</dbReference>
<dbReference type="AlphaFoldDB" id="E1ZKX9"/>
<dbReference type="InterPro" id="IPR038156">
    <property type="entry name" value="PCS_N_sf"/>
</dbReference>
<protein>
    <recommendedName>
        <fullName evidence="1">glutathione gamma-glutamylcysteinyltransferase</fullName>
        <ecNumber evidence="1">2.3.2.15</ecNumber>
    </recommendedName>
</protein>
<dbReference type="GO" id="GO:0010273">
    <property type="term" value="P:detoxification of copper ion"/>
    <property type="evidence" value="ECO:0007669"/>
    <property type="project" value="TreeGrafter"/>
</dbReference>
<dbReference type="InterPro" id="IPR038765">
    <property type="entry name" value="Papain-like_cys_pep_sf"/>
</dbReference>
<dbReference type="GO" id="GO:0046872">
    <property type="term" value="F:metal ion binding"/>
    <property type="evidence" value="ECO:0007669"/>
    <property type="project" value="UniProtKB-KW"/>
</dbReference>
<accession>E1ZKX9</accession>
<dbReference type="EMBL" id="GL433851">
    <property type="protein sequence ID" value="EFN53566.1"/>
    <property type="molecule type" value="Genomic_DNA"/>
</dbReference>
<gene>
    <name evidence="6" type="ORF">CHLNCDRAFT_25686</name>
</gene>
<evidence type="ECO:0000313" key="6">
    <source>
        <dbReference type="EMBL" id="EFN53566.1"/>
    </source>
</evidence>
<dbReference type="RefSeq" id="XP_005845668.1">
    <property type="nucleotide sequence ID" value="XM_005845606.1"/>
</dbReference>
<evidence type="ECO:0000256" key="3">
    <source>
        <dbReference type="ARBA" id="ARBA00022679"/>
    </source>
</evidence>
<evidence type="ECO:0000256" key="4">
    <source>
        <dbReference type="ARBA" id="ARBA00022723"/>
    </source>
</evidence>
<dbReference type="KEGG" id="cvr:CHLNCDRAFT_25686"/>
<evidence type="ECO:0000256" key="2">
    <source>
        <dbReference type="ARBA" id="ARBA00022539"/>
    </source>
</evidence>
<keyword evidence="3" id="KW-0808">Transferase</keyword>
<dbReference type="GO" id="GO:0046938">
    <property type="term" value="P:phytochelatin biosynthetic process"/>
    <property type="evidence" value="ECO:0007669"/>
    <property type="project" value="InterPro"/>
</dbReference>
<name>E1ZKX9_CHLVA</name>
<dbReference type="GO" id="GO:0098849">
    <property type="term" value="P:cellular detoxification of cadmium ion"/>
    <property type="evidence" value="ECO:0007669"/>
    <property type="project" value="TreeGrafter"/>
</dbReference>
<evidence type="ECO:0000259" key="5">
    <source>
        <dbReference type="PROSITE" id="PS51443"/>
    </source>
</evidence>
<reference evidence="6 7" key="1">
    <citation type="journal article" date="2010" name="Plant Cell">
        <title>The Chlorella variabilis NC64A genome reveals adaptation to photosymbiosis, coevolution with viruses, and cryptic sex.</title>
        <authorList>
            <person name="Blanc G."/>
            <person name="Duncan G."/>
            <person name="Agarkova I."/>
            <person name="Borodovsky M."/>
            <person name="Gurnon J."/>
            <person name="Kuo A."/>
            <person name="Lindquist E."/>
            <person name="Lucas S."/>
            <person name="Pangilinan J."/>
            <person name="Polle J."/>
            <person name="Salamov A."/>
            <person name="Terry A."/>
            <person name="Yamada T."/>
            <person name="Dunigan D.D."/>
            <person name="Grigoriev I.V."/>
            <person name="Claverie J.M."/>
            <person name="Van Etten J.L."/>
        </authorList>
    </citation>
    <scope>NUCLEOTIDE SEQUENCE [LARGE SCALE GENOMIC DNA]</scope>
    <source>
        <strain evidence="6 7">NC64A</strain>
    </source>
</reference>
<feature type="domain" description="Peptidase C83" evidence="5">
    <location>
        <begin position="10"/>
        <end position="207"/>
    </location>
</feature>
<dbReference type="PANTHER" id="PTHR33447">
    <property type="entry name" value="GLUTATHIONE GAMMA-GLUTAMYLCYSTEINYLTRANSFERASE"/>
    <property type="match status" value="1"/>
</dbReference>
<organism evidence="7">
    <name type="scientific">Chlorella variabilis</name>
    <name type="common">Green alga</name>
    <dbReference type="NCBI Taxonomy" id="554065"/>
    <lineage>
        <taxon>Eukaryota</taxon>
        <taxon>Viridiplantae</taxon>
        <taxon>Chlorophyta</taxon>
        <taxon>core chlorophytes</taxon>
        <taxon>Trebouxiophyceae</taxon>
        <taxon>Chlorellales</taxon>
        <taxon>Chlorellaceae</taxon>
        <taxon>Chlorella clade</taxon>
        <taxon>Chlorella</taxon>
    </lineage>
</organism>
<dbReference type="PROSITE" id="PS51443">
    <property type="entry name" value="PCS"/>
    <property type="match status" value="1"/>
</dbReference>
<dbReference type="OrthoDB" id="448954at2759"/>
<dbReference type="GeneID" id="17352964"/>
<dbReference type="InterPro" id="IPR007719">
    <property type="entry name" value="PCS_N"/>
</dbReference>
<keyword evidence="7" id="KW-1185">Reference proteome</keyword>
<dbReference type="Gene3D" id="3.90.70.30">
    <property type="entry name" value="Phytochelatin synthase, N-terminal domain"/>
    <property type="match status" value="1"/>
</dbReference>
<dbReference type="SMR" id="E1ZKX9"/>
<dbReference type="OMA" id="YNEQTDR"/>
<dbReference type="InParanoid" id="E1ZKX9"/>
<keyword evidence="4" id="KW-0479">Metal-binding</keyword>
<evidence type="ECO:0000256" key="1">
    <source>
        <dbReference type="ARBA" id="ARBA00012468"/>
    </source>
</evidence>
<dbReference type="EC" id="2.3.2.15" evidence="1"/>